<dbReference type="SUPFAM" id="SSF50475">
    <property type="entry name" value="FMN-binding split barrel"/>
    <property type="match status" value="1"/>
</dbReference>
<dbReference type="EMBL" id="AP022569">
    <property type="protein sequence ID" value="BBX48893.1"/>
    <property type="molecule type" value="Genomic_DNA"/>
</dbReference>
<dbReference type="PANTHER" id="PTHR35176:SF11">
    <property type="entry name" value="PYRIDOXAMINE 5'-PHOSPHATE OXIDASE FAMILY PROTEIN"/>
    <property type="match status" value="1"/>
</dbReference>
<dbReference type="GO" id="GO:0005829">
    <property type="term" value="C:cytosol"/>
    <property type="evidence" value="ECO:0007669"/>
    <property type="project" value="TreeGrafter"/>
</dbReference>
<evidence type="ECO:0000313" key="4">
    <source>
        <dbReference type="Proteomes" id="UP000465866"/>
    </source>
</evidence>
<dbReference type="PANTHER" id="PTHR35176">
    <property type="entry name" value="HEME OXYGENASE HI_0854-RELATED"/>
    <property type="match status" value="1"/>
</dbReference>
<proteinExistence type="predicted"/>
<sequence>MTDAVSALAAEKFVSLTTFKKDGSAVAAPMWIGKDDDHLFFWTPADSWKAKRARNNPQVIMAPSSRSGKVRQGAVQVHGEAEVITDAATVERLAGLIRRKYGFEFTIVTFLERLLARSRKPRVILRVALAD</sequence>
<protein>
    <recommendedName>
        <fullName evidence="2">Pyridoxamine 5'-phosphate oxidase N-terminal domain-containing protein</fullName>
    </recommendedName>
</protein>
<feature type="domain" description="Pyridoxamine 5'-phosphate oxidase N-terminal" evidence="2">
    <location>
        <begin position="4"/>
        <end position="128"/>
    </location>
</feature>
<dbReference type="Pfam" id="PF01243">
    <property type="entry name" value="PNPOx_N"/>
    <property type="match status" value="1"/>
</dbReference>
<dbReference type="InterPro" id="IPR011576">
    <property type="entry name" value="Pyridox_Oxase_N"/>
</dbReference>
<dbReference type="GO" id="GO:0016627">
    <property type="term" value="F:oxidoreductase activity, acting on the CH-CH group of donors"/>
    <property type="evidence" value="ECO:0007669"/>
    <property type="project" value="TreeGrafter"/>
</dbReference>
<name>A0A7I7L446_9MYCO</name>
<accession>A0A7I7L446</accession>
<dbReference type="KEGG" id="mcoo:MCOO_49080"/>
<dbReference type="InterPro" id="IPR012349">
    <property type="entry name" value="Split_barrel_FMN-bd"/>
</dbReference>
<dbReference type="RefSeq" id="WP_163780998.1">
    <property type="nucleotide sequence ID" value="NZ_AP022569.1"/>
</dbReference>
<evidence type="ECO:0000313" key="3">
    <source>
        <dbReference type="EMBL" id="BBX48893.1"/>
    </source>
</evidence>
<dbReference type="GO" id="GO:0070967">
    <property type="term" value="F:coenzyme F420 binding"/>
    <property type="evidence" value="ECO:0007669"/>
    <property type="project" value="TreeGrafter"/>
</dbReference>
<reference evidence="3 4" key="1">
    <citation type="journal article" date="2019" name="Emerg. Microbes Infect.">
        <title>Comprehensive subspecies identification of 175 nontuberculous mycobacteria species based on 7547 genomic profiles.</title>
        <authorList>
            <person name="Matsumoto Y."/>
            <person name="Kinjo T."/>
            <person name="Motooka D."/>
            <person name="Nabeya D."/>
            <person name="Jung N."/>
            <person name="Uechi K."/>
            <person name="Horii T."/>
            <person name="Iida T."/>
            <person name="Fujita J."/>
            <person name="Nakamura S."/>
        </authorList>
    </citation>
    <scope>NUCLEOTIDE SEQUENCE [LARGE SCALE GENOMIC DNA]</scope>
    <source>
        <strain evidence="3 4">JCM 12404</strain>
    </source>
</reference>
<dbReference type="NCBIfam" id="TIGR03666">
    <property type="entry name" value="Rv2061_F420"/>
    <property type="match status" value="1"/>
</dbReference>
<organism evidence="3 4">
    <name type="scientific">Mycobacterium cookii</name>
    <dbReference type="NCBI Taxonomy" id="1775"/>
    <lineage>
        <taxon>Bacteria</taxon>
        <taxon>Bacillati</taxon>
        <taxon>Actinomycetota</taxon>
        <taxon>Actinomycetes</taxon>
        <taxon>Mycobacteriales</taxon>
        <taxon>Mycobacteriaceae</taxon>
        <taxon>Mycobacterium</taxon>
    </lineage>
</organism>
<dbReference type="Proteomes" id="UP000465866">
    <property type="component" value="Chromosome"/>
</dbReference>
<dbReference type="Gene3D" id="2.30.110.10">
    <property type="entry name" value="Electron Transport, Fmn-binding Protein, Chain A"/>
    <property type="match status" value="1"/>
</dbReference>
<dbReference type="InterPro" id="IPR019965">
    <property type="entry name" value="PPOX_F420-dep_Rv2061_put"/>
</dbReference>
<keyword evidence="1" id="KW-0560">Oxidoreductase</keyword>
<dbReference type="InterPro" id="IPR052019">
    <property type="entry name" value="F420H2_bilvrd_red/Heme_oxyg"/>
</dbReference>
<evidence type="ECO:0000256" key="1">
    <source>
        <dbReference type="ARBA" id="ARBA00023002"/>
    </source>
</evidence>
<dbReference type="AlphaFoldDB" id="A0A7I7L446"/>
<keyword evidence="4" id="KW-1185">Reference proteome</keyword>
<gene>
    <name evidence="3" type="ORF">MCOO_49080</name>
</gene>
<evidence type="ECO:0000259" key="2">
    <source>
        <dbReference type="Pfam" id="PF01243"/>
    </source>
</evidence>